<dbReference type="PATRIC" id="fig|46429.4.peg.803"/>
<comment type="caution">
    <text evidence="4">The sequence shown here is derived from an EMBL/GenBank/DDBJ whole genome shotgun (WGS) entry which is preliminary data.</text>
</comment>
<dbReference type="Proteomes" id="UP000028411">
    <property type="component" value="Unassembled WGS sequence"/>
</dbReference>
<evidence type="ECO:0000259" key="3">
    <source>
        <dbReference type="PROSITE" id="PS50110"/>
    </source>
</evidence>
<proteinExistence type="predicted"/>
<dbReference type="InterPro" id="IPR001789">
    <property type="entry name" value="Sig_transdc_resp-reg_receiver"/>
</dbReference>
<dbReference type="SUPFAM" id="SSF52172">
    <property type="entry name" value="CheY-like"/>
    <property type="match status" value="1"/>
</dbReference>
<feature type="domain" description="Response regulatory" evidence="3">
    <location>
        <begin position="21"/>
        <end position="130"/>
    </location>
</feature>
<sequence>MFFGLVKGEIGAGGRRKAIRTVLVVEDEPLVAFDNEHVLETAGYRVAATVDDYAHAVSVIEEESVDLVIADVTLHGERTGIDLARFAAGRGVAVLFVTGACPVDAREMALGCLAKPYAPRDLLGAVAVVDALLRGKELPRFPDGLHLFGDLG</sequence>
<dbReference type="PANTHER" id="PTHR44591">
    <property type="entry name" value="STRESS RESPONSE REGULATOR PROTEIN 1"/>
    <property type="match status" value="1"/>
</dbReference>
<dbReference type="RefSeq" id="WP_037447802.1">
    <property type="nucleotide sequence ID" value="NZ_JFHR01000006.1"/>
</dbReference>
<dbReference type="InterPro" id="IPR050595">
    <property type="entry name" value="Bact_response_regulator"/>
</dbReference>
<keyword evidence="1 2" id="KW-0597">Phosphoprotein</keyword>
<name>A0A081RI97_SPHCR</name>
<reference evidence="4 5" key="1">
    <citation type="submission" date="2014-02" db="EMBL/GenBank/DDBJ databases">
        <title>Whole genome sequence of Sphingobium chlorophenolicum NBRC 16172.</title>
        <authorList>
            <person name="Gan H.M."/>
            <person name="Gan H.Y."/>
            <person name="Chew T.H."/>
            <person name="Savka M.A."/>
        </authorList>
    </citation>
    <scope>NUCLEOTIDE SEQUENCE [LARGE SCALE GENOMIC DNA]</scope>
    <source>
        <strain evidence="4 5">NBRC 16172</strain>
    </source>
</reference>
<dbReference type="Gene3D" id="3.40.50.2300">
    <property type="match status" value="1"/>
</dbReference>
<dbReference type="AlphaFoldDB" id="A0A081RI97"/>
<organism evidence="4 5">
    <name type="scientific">Sphingobium chlorophenolicum</name>
    <dbReference type="NCBI Taxonomy" id="46429"/>
    <lineage>
        <taxon>Bacteria</taxon>
        <taxon>Pseudomonadati</taxon>
        <taxon>Pseudomonadota</taxon>
        <taxon>Alphaproteobacteria</taxon>
        <taxon>Sphingomonadales</taxon>
        <taxon>Sphingomonadaceae</taxon>
        <taxon>Sphingobium</taxon>
    </lineage>
</organism>
<feature type="modified residue" description="4-aspartylphosphate" evidence="2">
    <location>
        <position position="71"/>
    </location>
</feature>
<dbReference type="GO" id="GO:0000160">
    <property type="term" value="P:phosphorelay signal transduction system"/>
    <property type="evidence" value="ECO:0007669"/>
    <property type="project" value="InterPro"/>
</dbReference>
<dbReference type="eggNOG" id="COG0745">
    <property type="taxonomic scope" value="Bacteria"/>
</dbReference>
<evidence type="ECO:0000313" key="4">
    <source>
        <dbReference type="EMBL" id="KEQ54920.1"/>
    </source>
</evidence>
<dbReference type="Pfam" id="PF00072">
    <property type="entry name" value="Response_reg"/>
    <property type="match status" value="1"/>
</dbReference>
<dbReference type="PANTHER" id="PTHR44591:SF21">
    <property type="entry name" value="TWO-COMPONENT RESPONSE REGULATOR"/>
    <property type="match status" value="1"/>
</dbReference>
<dbReference type="SMART" id="SM00448">
    <property type="entry name" value="REC"/>
    <property type="match status" value="1"/>
</dbReference>
<dbReference type="OrthoDB" id="7471842at2"/>
<accession>A0A081RI97</accession>
<evidence type="ECO:0000313" key="5">
    <source>
        <dbReference type="Proteomes" id="UP000028411"/>
    </source>
</evidence>
<dbReference type="PROSITE" id="PS50110">
    <property type="entry name" value="RESPONSE_REGULATORY"/>
    <property type="match status" value="1"/>
</dbReference>
<evidence type="ECO:0000256" key="1">
    <source>
        <dbReference type="ARBA" id="ARBA00022553"/>
    </source>
</evidence>
<gene>
    <name evidence="4" type="ORF">BV95_00833</name>
</gene>
<dbReference type="EMBL" id="JFHR01000006">
    <property type="protein sequence ID" value="KEQ54920.1"/>
    <property type="molecule type" value="Genomic_DNA"/>
</dbReference>
<evidence type="ECO:0000256" key="2">
    <source>
        <dbReference type="PROSITE-ProRule" id="PRU00169"/>
    </source>
</evidence>
<dbReference type="InterPro" id="IPR011006">
    <property type="entry name" value="CheY-like_superfamily"/>
</dbReference>
<protein>
    <submittedName>
        <fullName evidence="4">Response regulator receiver</fullName>
    </submittedName>
</protein>